<dbReference type="AlphaFoldDB" id="A0AA38FPW8"/>
<name>A0AA38FPW8_TAXCH</name>
<protein>
    <recommendedName>
        <fullName evidence="1">CN hydrolase domain-containing protein</fullName>
    </recommendedName>
</protein>
<sequence>LKMARSSLGGMTTRLTLRAGLRTPKKHLYRTLCTAEFTMAGRTKVAAAQMTSTVDLNANFQTCSRLVQEAASAGVKLLSLPESFSFLGSSSEESLSIADTLDGPIMQRYCSLARESGIWLSLGGFQEKGQDDKHLFNTHVLVDDLGHIQSFYRKIH</sequence>
<gene>
    <name evidence="2" type="ORF">KI387_035948</name>
</gene>
<dbReference type="EMBL" id="JAHRHJ020000007">
    <property type="protein sequence ID" value="KAH9308037.1"/>
    <property type="molecule type" value="Genomic_DNA"/>
</dbReference>
<comment type="caution">
    <text evidence="2">The sequence shown here is derived from an EMBL/GenBank/DDBJ whole genome shotgun (WGS) entry which is preliminary data.</text>
</comment>
<dbReference type="OMA" id="TAEFTMA"/>
<dbReference type="Proteomes" id="UP000824469">
    <property type="component" value="Unassembled WGS sequence"/>
</dbReference>
<reference evidence="2 3" key="1">
    <citation type="journal article" date="2021" name="Nat. Plants">
        <title>The Taxus genome provides insights into paclitaxel biosynthesis.</title>
        <authorList>
            <person name="Xiong X."/>
            <person name="Gou J."/>
            <person name="Liao Q."/>
            <person name="Li Y."/>
            <person name="Zhou Q."/>
            <person name="Bi G."/>
            <person name="Li C."/>
            <person name="Du R."/>
            <person name="Wang X."/>
            <person name="Sun T."/>
            <person name="Guo L."/>
            <person name="Liang H."/>
            <person name="Lu P."/>
            <person name="Wu Y."/>
            <person name="Zhang Z."/>
            <person name="Ro D.K."/>
            <person name="Shang Y."/>
            <person name="Huang S."/>
            <person name="Yan J."/>
        </authorList>
    </citation>
    <scope>NUCLEOTIDE SEQUENCE [LARGE SCALE GENOMIC DNA]</scope>
    <source>
        <strain evidence="2">Ta-2019</strain>
    </source>
</reference>
<dbReference type="SUPFAM" id="SSF56317">
    <property type="entry name" value="Carbon-nitrogen hydrolase"/>
    <property type="match status" value="1"/>
</dbReference>
<accession>A0AA38FPW8</accession>
<dbReference type="InterPro" id="IPR036526">
    <property type="entry name" value="C-N_Hydrolase_sf"/>
</dbReference>
<feature type="domain" description="CN hydrolase" evidence="1">
    <location>
        <begin position="43"/>
        <end position="156"/>
    </location>
</feature>
<dbReference type="InterPro" id="IPR003010">
    <property type="entry name" value="C-N_Hydrolase"/>
</dbReference>
<dbReference type="Gene3D" id="3.60.110.10">
    <property type="entry name" value="Carbon-nitrogen hydrolase"/>
    <property type="match status" value="1"/>
</dbReference>
<feature type="non-terminal residue" evidence="2">
    <location>
        <position position="156"/>
    </location>
</feature>
<proteinExistence type="predicted"/>
<dbReference type="PANTHER" id="PTHR23088:SF27">
    <property type="entry name" value="DEAMINATED GLUTATHIONE AMIDASE"/>
    <property type="match status" value="1"/>
</dbReference>
<dbReference type="Pfam" id="PF00795">
    <property type="entry name" value="CN_hydrolase"/>
    <property type="match status" value="1"/>
</dbReference>
<evidence type="ECO:0000313" key="2">
    <source>
        <dbReference type="EMBL" id="KAH9308037.1"/>
    </source>
</evidence>
<evidence type="ECO:0000313" key="3">
    <source>
        <dbReference type="Proteomes" id="UP000824469"/>
    </source>
</evidence>
<keyword evidence="3" id="KW-1185">Reference proteome</keyword>
<evidence type="ECO:0000259" key="1">
    <source>
        <dbReference type="PROSITE" id="PS50263"/>
    </source>
</evidence>
<organism evidence="2 3">
    <name type="scientific">Taxus chinensis</name>
    <name type="common">Chinese yew</name>
    <name type="synonym">Taxus wallichiana var. chinensis</name>
    <dbReference type="NCBI Taxonomy" id="29808"/>
    <lineage>
        <taxon>Eukaryota</taxon>
        <taxon>Viridiplantae</taxon>
        <taxon>Streptophyta</taxon>
        <taxon>Embryophyta</taxon>
        <taxon>Tracheophyta</taxon>
        <taxon>Spermatophyta</taxon>
        <taxon>Pinopsida</taxon>
        <taxon>Pinidae</taxon>
        <taxon>Conifers II</taxon>
        <taxon>Cupressales</taxon>
        <taxon>Taxaceae</taxon>
        <taxon>Taxus</taxon>
    </lineage>
</organism>
<dbReference type="PROSITE" id="PS50263">
    <property type="entry name" value="CN_HYDROLASE"/>
    <property type="match status" value="1"/>
</dbReference>
<dbReference type="GO" id="GO:0016810">
    <property type="term" value="F:hydrolase activity, acting on carbon-nitrogen (but not peptide) bonds"/>
    <property type="evidence" value="ECO:0007669"/>
    <property type="project" value="UniProtKB-ARBA"/>
</dbReference>
<feature type="non-terminal residue" evidence="2">
    <location>
        <position position="1"/>
    </location>
</feature>
<dbReference type="PANTHER" id="PTHR23088">
    <property type="entry name" value="NITRILASE-RELATED"/>
    <property type="match status" value="1"/>
</dbReference>